<dbReference type="EMBL" id="AMQN01009843">
    <property type="status" value="NOT_ANNOTATED_CDS"/>
    <property type="molecule type" value="Genomic_DNA"/>
</dbReference>
<evidence type="ECO:0000256" key="2">
    <source>
        <dbReference type="ARBA" id="ARBA00022694"/>
    </source>
</evidence>
<dbReference type="HAMAP" id="MF_03054">
    <property type="entry name" value="CTU2"/>
    <property type="match status" value="1"/>
</dbReference>
<gene>
    <name evidence="4" type="ORF">CAPTEDRAFT_223722</name>
</gene>
<dbReference type="FunCoup" id="R7U248">
    <property type="interactions" value="1638"/>
</dbReference>
<reference evidence="4 6" key="2">
    <citation type="journal article" date="2013" name="Nature">
        <title>Insights into bilaterian evolution from three spiralian genomes.</title>
        <authorList>
            <person name="Simakov O."/>
            <person name="Marletaz F."/>
            <person name="Cho S.J."/>
            <person name="Edsinger-Gonzales E."/>
            <person name="Havlak P."/>
            <person name="Hellsten U."/>
            <person name="Kuo D.H."/>
            <person name="Larsson T."/>
            <person name="Lv J."/>
            <person name="Arendt D."/>
            <person name="Savage R."/>
            <person name="Osoegawa K."/>
            <person name="de Jong P."/>
            <person name="Grimwood J."/>
            <person name="Chapman J.A."/>
            <person name="Shapiro H."/>
            <person name="Aerts A."/>
            <person name="Otillar R.P."/>
            <person name="Terry A.Y."/>
            <person name="Boore J.L."/>
            <person name="Grigoriev I.V."/>
            <person name="Lindberg D.R."/>
            <person name="Seaver E.C."/>
            <person name="Weisblat D.A."/>
            <person name="Putnam N.H."/>
            <person name="Rokhsar D.S."/>
        </authorList>
    </citation>
    <scope>NUCLEOTIDE SEQUENCE</scope>
    <source>
        <strain evidence="4 6">I ESC-2004</strain>
    </source>
</reference>
<dbReference type="GO" id="GO:0016783">
    <property type="term" value="F:sulfurtransferase activity"/>
    <property type="evidence" value="ECO:0007669"/>
    <property type="project" value="TreeGrafter"/>
</dbReference>
<evidence type="ECO:0000256" key="1">
    <source>
        <dbReference type="ARBA" id="ARBA00022490"/>
    </source>
</evidence>
<comment type="function">
    <text evidence="3">Plays a central role in 2-thiolation of mcm(5)S(2)U at tRNA wobble positions of tRNA(Lys), tRNA(Glu) and tRNA(Gln). May act by forming a heterodimer with NCS6/CTU1 that ligates sulfur from thiocarboxylated URM1 onto the uridine of tRNAs at wobble position.</text>
</comment>
<dbReference type="Gene3D" id="3.40.50.620">
    <property type="entry name" value="HUPs"/>
    <property type="match status" value="1"/>
</dbReference>
<organism evidence="4">
    <name type="scientific">Capitella teleta</name>
    <name type="common">Polychaete worm</name>
    <dbReference type="NCBI Taxonomy" id="283909"/>
    <lineage>
        <taxon>Eukaryota</taxon>
        <taxon>Metazoa</taxon>
        <taxon>Spiralia</taxon>
        <taxon>Lophotrochozoa</taxon>
        <taxon>Annelida</taxon>
        <taxon>Polychaeta</taxon>
        <taxon>Sedentaria</taxon>
        <taxon>Scolecida</taxon>
        <taxon>Capitellidae</taxon>
        <taxon>Capitella</taxon>
    </lineage>
</organism>
<evidence type="ECO:0000313" key="5">
    <source>
        <dbReference type="EnsemblMetazoa" id="CapteP223722"/>
    </source>
</evidence>
<dbReference type="GO" id="GO:0000049">
    <property type="term" value="F:tRNA binding"/>
    <property type="evidence" value="ECO:0007669"/>
    <property type="project" value="InterPro"/>
</dbReference>
<keyword evidence="2 3" id="KW-0819">tRNA processing</keyword>
<dbReference type="InterPro" id="IPR014729">
    <property type="entry name" value="Rossmann-like_a/b/a_fold"/>
</dbReference>
<proteinExistence type="inferred from homology"/>
<sequence>MCSIQEGELLQPKRQPSSSLRDRKCMKCSNEETVVIIRINDAFCKDCFLQYCTHKFRSAFGKSRLIRDKEQVLVAHSGGPASCAMLHLIQEGTSRRAHKKLRFSSVLVFIDDGVFHGLTLVERKARNAQVLKQLISSGLDVHAYAIEQVMSTTSSASLGLPVQAVSADSFEILCSFDSECKQLEALLAATTSDTSRQSLQHVLRQRLLIQVANGMGINKVLLGNSTTSLAVQMMSNVAQGRGAHLLYDMSFADLRSTSVTFVRPMREFTTHEIEHYLLLNQLGTIDVISTGPKGLEGLTSDFVLGLQADFPNTVSTIMRTGEKIGVSHSEIDIDLCCSLCQAPLDTDVGPSSALAATQFSEVVSRGNRQSSRCSSEATECCGQGDGSCQSSTRCELPDLRRSLCYGCRLMCKDLKDTSLLPASVQSNALQVKNRAEMRASIQNFLIEDDDAK</sequence>
<dbReference type="AlphaFoldDB" id="R7U248"/>
<dbReference type="GO" id="GO:0016779">
    <property type="term" value="F:nucleotidyltransferase activity"/>
    <property type="evidence" value="ECO:0007669"/>
    <property type="project" value="UniProtKB-UniRule"/>
</dbReference>
<dbReference type="GO" id="GO:0005829">
    <property type="term" value="C:cytosol"/>
    <property type="evidence" value="ECO:0007669"/>
    <property type="project" value="TreeGrafter"/>
</dbReference>
<keyword evidence="6" id="KW-1185">Reference proteome</keyword>
<dbReference type="GO" id="GO:0002143">
    <property type="term" value="P:tRNA wobble position uridine thiolation"/>
    <property type="evidence" value="ECO:0007669"/>
    <property type="project" value="TreeGrafter"/>
</dbReference>
<evidence type="ECO:0000256" key="3">
    <source>
        <dbReference type="HAMAP-Rule" id="MF_03054"/>
    </source>
</evidence>
<reference evidence="6" key="1">
    <citation type="submission" date="2012-12" db="EMBL/GenBank/DDBJ databases">
        <authorList>
            <person name="Hellsten U."/>
            <person name="Grimwood J."/>
            <person name="Chapman J.A."/>
            <person name="Shapiro H."/>
            <person name="Aerts A."/>
            <person name="Otillar R.P."/>
            <person name="Terry A.Y."/>
            <person name="Boore J.L."/>
            <person name="Simakov O."/>
            <person name="Marletaz F."/>
            <person name="Cho S.-J."/>
            <person name="Edsinger-Gonzales E."/>
            <person name="Havlak P."/>
            <person name="Kuo D.-H."/>
            <person name="Larsson T."/>
            <person name="Lv J."/>
            <person name="Arendt D."/>
            <person name="Savage R."/>
            <person name="Osoegawa K."/>
            <person name="de Jong P."/>
            <person name="Lindberg D.R."/>
            <person name="Seaver E.C."/>
            <person name="Weisblat D.A."/>
            <person name="Putnam N.H."/>
            <person name="Grigoriev I.V."/>
            <person name="Rokhsar D.S."/>
        </authorList>
    </citation>
    <scope>NUCLEOTIDE SEQUENCE</scope>
    <source>
        <strain evidence="6">I ESC-2004</strain>
    </source>
</reference>
<keyword evidence="1 3" id="KW-0963">Cytoplasm</keyword>
<dbReference type="EMBL" id="KB306344">
    <property type="protein sequence ID" value="ELT99947.1"/>
    <property type="molecule type" value="Genomic_DNA"/>
</dbReference>
<accession>R7U248</accession>
<evidence type="ECO:0000313" key="6">
    <source>
        <dbReference type="Proteomes" id="UP000014760"/>
    </source>
</evidence>
<evidence type="ECO:0000313" key="4">
    <source>
        <dbReference type="EMBL" id="ELT99947.1"/>
    </source>
</evidence>
<dbReference type="HOGENOM" id="CLU_024534_2_1_1"/>
<protein>
    <recommendedName>
        <fullName evidence="3">Cytoplasmic tRNA 2-thiolation protein 2</fullName>
    </recommendedName>
</protein>
<dbReference type="Pfam" id="PF10288">
    <property type="entry name" value="CTU2"/>
    <property type="match status" value="1"/>
</dbReference>
<comment type="subcellular location">
    <subcellularLocation>
        <location evidence="3">Cytoplasm</location>
    </subcellularLocation>
</comment>
<dbReference type="OrthoDB" id="25129at2759"/>
<dbReference type="Proteomes" id="UP000014760">
    <property type="component" value="Unassembled WGS sequence"/>
</dbReference>
<dbReference type="SUPFAM" id="SSF52402">
    <property type="entry name" value="Adenine nucleotide alpha hydrolases-like"/>
    <property type="match status" value="1"/>
</dbReference>
<comment type="pathway">
    <text evidence="3">tRNA modification; 5-methoxycarbonylmethyl-2-thiouridine-tRNA biosynthesis.</text>
</comment>
<dbReference type="InterPro" id="IPR019407">
    <property type="entry name" value="CTU2"/>
</dbReference>
<dbReference type="PANTHER" id="PTHR20882">
    <property type="entry name" value="CYTOPLASMIC TRNA 2-THIOLATION PROTEIN 2"/>
    <property type="match status" value="1"/>
</dbReference>
<reference evidence="5" key="3">
    <citation type="submission" date="2015-06" db="UniProtKB">
        <authorList>
            <consortium name="EnsemblMetazoa"/>
        </authorList>
    </citation>
    <scope>IDENTIFICATION</scope>
</reference>
<comment type="similarity">
    <text evidence="3">Belongs to the CTU2/NCS2 family.</text>
</comment>
<dbReference type="OMA" id="KQRKQMM"/>
<name>R7U248_CAPTE</name>
<dbReference type="EnsemblMetazoa" id="CapteT223722">
    <property type="protein sequence ID" value="CapteP223722"/>
    <property type="gene ID" value="CapteG223722"/>
</dbReference>
<dbReference type="GO" id="GO:0032447">
    <property type="term" value="P:protein urmylation"/>
    <property type="evidence" value="ECO:0007669"/>
    <property type="project" value="UniProtKB-UniRule"/>
</dbReference>
<dbReference type="PANTHER" id="PTHR20882:SF14">
    <property type="entry name" value="CYTOPLASMIC TRNA 2-THIOLATION PROTEIN 2"/>
    <property type="match status" value="1"/>
</dbReference>
<dbReference type="STRING" id="283909.R7U248"/>
<dbReference type="UniPathway" id="UPA00988"/>